<keyword evidence="3" id="KW-1185">Reference proteome</keyword>
<name>A0AAD5GZK8_9CHLO</name>
<dbReference type="EMBL" id="JADXDR010000125">
    <property type="protein sequence ID" value="KAI7838444.1"/>
    <property type="molecule type" value="Genomic_DNA"/>
</dbReference>
<reference evidence="2" key="1">
    <citation type="submission" date="2020-11" db="EMBL/GenBank/DDBJ databases">
        <title>Chlorella ohadii genome sequencing and assembly.</title>
        <authorList>
            <person name="Murik O."/>
            <person name="Treves H."/>
            <person name="Kedem I."/>
            <person name="Shotland Y."/>
            <person name="Kaplan A."/>
        </authorList>
    </citation>
    <scope>NUCLEOTIDE SEQUENCE</scope>
    <source>
        <strain evidence="2">1</strain>
    </source>
</reference>
<accession>A0AAD5GZK8</accession>
<gene>
    <name evidence="2" type="ORF">COHA_007707</name>
</gene>
<comment type="caution">
    <text evidence="2">The sequence shown here is derived from an EMBL/GenBank/DDBJ whole genome shotgun (WGS) entry which is preliminary data.</text>
</comment>
<evidence type="ECO:0000313" key="3">
    <source>
        <dbReference type="Proteomes" id="UP001205105"/>
    </source>
</evidence>
<feature type="compositionally biased region" description="Low complexity" evidence="1">
    <location>
        <begin position="268"/>
        <end position="279"/>
    </location>
</feature>
<organism evidence="2 3">
    <name type="scientific">Chlorella ohadii</name>
    <dbReference type="NCBI Taxonomy" id="2649997"/>
    <lineage>
        <taxon>Eukaryota</taxon>
        <taxon>Viridiplantae</taxon>
        <taxon>Chlorophyta</taxon>
        <taxon>core chlorophytes</taxon>
        <taxon>Trebouxiophyceae</taxon>
        <taxon>Chlorellales</taxon>
        <taxon>Chlorellaceae</taxon>
        <taxon>Chlorella clade</taxon>
        <taxon>Chlorella</taxon>
    </lineage>
</organism>
<sequence>MAAQSWPEWLSGLLSSIWPQRPPAPGSHEAHLESLRVGALLTKELRKPAAQRDEELVHKLRVHHRQLELKNAEASLRKYKQGAVCFDRSTRQCCGAAQWVAQRVAASYRAAADFYEQTTQQWTEELAAAEARRQPVIAAQPTLRLDLTEALQQAPPRLDMCAACARMLQQVEVAEETCRTHAAFLRDNFQQRGMRAAPATAAARSGALAGTAAAPAAGAPGAAAPPADLPAGEAQQGQQAPVQQQQQQEQQQCGSYSVAAAEGAPTTPKQSPLPQQQHSSSEKEQR</sequence>
<protein>
    <submittedName>
        <fullName evidence="2">Uncharacterized protein</fullName>
    </submittedName>
</protein>
<feature type="compositionally biased region" description="Low complexity" evidence="1">
    <location>
        <begin position="216"/>
        <end position="252"/>
    </location>
</feature>
<dbReference type="Proteomes" id="UP001205105">
    <property type="component" value="Unassembled WGS sequence"/>
</dbReference>
<feature type="region of interest" description="Disordered" evidence="1">
    <location>
        <begin position="216"/>
        <end position="286"/>
    </location>
</feature>
<dbReference type="AlphaFoldDB" id="A0AAD5GZK8"/>
<proteinExistence type="predicted"/>
<evidence type="ECO:0000313" key="2">
    <source>
        <dbReference type="EMBL" id="KAI7838444.1"/>
    </source>
</evidence>
<evidence type="ECO:0000256" key="1">
    <source>
        <dbReference type="SAM" id="MobiDB-lite"/>
    </source>
</evidence>